<protein>
    <submittedName>
        <fullName evidence="2">Uncharacterized protein</fullName>
    </submittedName>
</protein>
<dbReference type="AlphaFoldDB" id="A0A2H9TN46"/>
<gene>
    <name evidence="2" type="ORF">PSACC_01061</name>
</gene>
<feature type="chain" id="PRO_5014144215" evidence="1">
    <location>
        <begin position="20"/>
        <end position="172"/>
    </location>
</feature>
<sequence>MLWPTVISFILLLSQRTGATGLGGIGLEESGLGVVSLRETGLAVTGLDGARGSSSLESIVEDIKPLQDSKLIEMGSNLNLRSLESLLKKRRLLAGTDDQIAEYYREALAIMTACPALRNFEEAVQRALDIRFRIETFRLEAFGIETVELERLKIVEGLSTEFSGRNEANHGP</sequence>
<organism evidence="2 3">
    <name type="scientific">Paramicrosporidium saccamoebae</name>
    <dbReference type="NCBI Taxonomy" id="1246581"/>
    <lineage>
        <taxon>Eukaryota</taxon>
        <taxon>Fungi</taxon>
        <taxon>Fungi incertae sedis</taxon>
        <taxon>Cryptomycota</taxon>
        <taxon>Cryptomycota incertae sedis</taxon>
        <taxon>Paramicrosporidium</taxon>
    </lineage>
</organism>
<proteinExistence type="predicted"/>
<dbReference type="Proteomes" id="UP000240830">
    <property type="component" value="Unassembled WGS sequence"/>
</dbReference>
<dbReference type="EMBL" id="MTSL01000076">
    <property type="protein sequence ID" value="PJF19142.1"/>
    <property type="molecule type" value="Genomic_DNA"/>
</dbReference>
<evidence type="ECO:0000313" key="3">
    <source>
        <dbReference type="Proteomes" id="UP000240830"/>
    </source>
</evidence>
<keyword evidence="3" id="KW-1185">Reference proteome</keyword>
<name>A0A2H9TN46_9FUNG</name>
<evidence type="ECO:0000256" key="1">
    <source>
        <dbReference type="SAM" id="SignalP"/>
    </source>
</evidence>
<reference evidence="2 3" key="1">
    <citation type="submission" date="2016-10" db="EMBL/GenBank/DDBJ databases">
        <title>The genome of Paramicrosporidium saccamoebae is the missing link in understanding Cryptomycota and Microsporidia evolution.</title>
        <authorList>
            <person name="Quandt C.A."/>
            <person name="Beaudet D."/>
            <person name="Corsaro D."/>
            <person name="Michel R."/>
            <person name="Corradi N."/>
            <person name="James T."/>
        </authorList>
    </citation>
    <scope>NUCLEOTIDE SEQUENCE [LARGE SCALE GENOMIC DNA]</scope>
    <source>
        <strain evidence="2 3">KSL3</strain>
    </source>
</reference>
<evidence type="ECO:0000313" key="2">
    <source>
        <dbReference type="EMBL" id="PJF19142.1"/>
    </source>
</evidence>
<comment type="caution">
    <text evidence="2">The sequence shown here is derived from an EMBL/GenBank/DDBJ whole genome shotgun (WGS) entry which is preliminary data.</text>
</comment>
<accession>A0A2H9TN46</accession>
<keyword evidence="1" id="KW-0732">Signal</keyword>
<feature type="signal peptide" evidence="1">
    <location>
        <begin position="1"/>
        <end position="19"/>
    </location>
</feature>